<comment type="caution">
    <text evidence="9">The sequence shown here is derived from an EMBL/GenBank/DDBJ whole genome shotgun (WGS) entry which is preliminary data.</text>
</comment>
<dbReference type="GO" id="GO:0042781">
    <property type="term" value="F:3'-tRNA processing endoribonuclease activity"/>
    <property type="evidence" value="ECO:0007669"/>
    <property type="project" value="TreeGrafter"/>
</dbReference>
<dbReference type="EC" id="3.1.26.5" evidence="7 8"/>
<evidence type="ECO:0000256" key="1">
    <source>
        <dbReference type="ARBA" id="ARBA00002663"/>
    </source>
</evidence>
<dbReference type="GO" id="GO:0000049">
    <property type="term" value="F:tRNA binding"/>
    <property type="evidence" value="ECO:0007669"/>
    <property type="project" value="UniProtKB-UniRule"/>
</dbReference>
<dbReference type="SUPFAM" id="SSF54211">
    <property type="entry name" value="Ribosomal protein S5 domain 2-like"/>
    <property type="match status" value="1"/>
</dbReference>
<dbReference type="GO" id="GO:0001682">
    <property type="term" value="P:tRNA 5'-leader removal"/>
    <property type="evidence" value="ECO:0007669"/>
    <property type="project" value="UniProtKB-UniRule"/>
</dbReference>
<dbReference type="InterPro" id="IPR020539">
    <property type="entry name" value="RNase_P_CS"/>
</dbReference>
<dbReference type="RefSeq" id="WP_226987403.1">
    <property type="nucleotide sequence ID" value="NZ_BAWW01000008.1"/>
</dbReference>
<dbReference type="PANTHER" id="PTHR33992:SF1">
    <property type="entry name" value="RIBONUCLEASE P PROTEIN COMPONENT"/>
    <property type="match status" value="1"/>
</dbReference>
<dbReference type="PANTHER" id="PTHR33992">
    <property type="entry name" value="RIBONUCLEASE P PROTEIN COMPONENT"/>
    <property type="match status" value="1"/>
</dbReference>
<evidence type="ECO:0000313" key="10">
    <source>
        <dbReference type="Proteomes" id="UP000031307"/>
    </source>
</evidence>
<dbReference type="InterPro" id="IPR000100">
    <property type="entry name" value="RNase_P"/>
</dbReference>
<dbReference type="InterPro" id="IPR014721">
    <property type="entry name" value="Ribsml_uS5_D2-typ_fold_subgr"/>
</dbReference>
<keyword evidence="6 7" id="KW-0694">RNA-binding</keyword>
<comment type="similarity">
    <text evidence="7">Belongs to the RnpA family.</text>
</comment>
<gene>
    <name evidence="7 9" type="primary">rnpA</name>
    <name evidence="9" type="ORF">DB43_GG00210</name>
</gene>
<comment type="subunit">
    <text evidence="7">Consists of a catalytic RNA component (M1 or rnpB) and a protein subunit.</text>
</comment>
<evidence type="ECO:0000256" key="6">
    <source>
        <dbReference type="ARBA" id="ARBA00022884"/>
    </source>
</evidence>
<protein>
    <recommendedName>
        <fullName evidence="7 8">Ribonuclease P protein component</fullName>
        <shortName evidence="7">RNase P protein</shortName>
        <shortName evidence="7">RNaseP protein</shortName>
        <ecNumber evidence="7 8">3.1.26.5</ecNumber>
    </recommendedName>
    <alternativeName>
        <fullName evidence="7">Protein C5</fullName>
    </alternativeName>
</protein>
<accession>A0A0C1E8B1</accession>
<evidence type="ECO:0000256" key="7">
    <source>
        <dbReference type="HAMAP-Rule" id="MF_00227"/>
    </source>
</evidence>
<keyword evidence="4 7" id="KW-0255">Endonuclease</keyword>
<evidence type="ECO:0000256" key="4">
    <source>
        <dbReference type="ARBA" id="ARBA00022759"/>
    </source>
</evidence>
<dbReference type="Pfam" id="PF00825">
    <property type="entry name" value="Ribonuclease_P"/>
    <property type="match status" value="1"/>
</dbReference>
<comment type="function">
    <text evidence="1 7">RNaseP catalyzes the removal of the 5'-leader sequence from pre-tRNA to produce the mature 5'-terminus. It can also cleave other RNA substrates such as 4.5S RNA. The protein component plays an auxiliary but essential role in vivo by binding to the 5'-leader sequence and broadening the substrate specificity of the ribozyme.</text>
</comment>
<name>A0A0C1E8B1_9BACT</name>
<dbReference type="GO" id="GO:0030677">
    <property type="term" value="C:ribonuclease P complex"/>
    <property type="evidence" value="ECO:0007669"/>
    <property type="project" value="TreeGrafter"/>
</dbReference>
<dbReference type="Proteomes" id="UP000031307">
    <property type="component" value="Unassembled WGS sequence"/>
</dbReference>
<evidence type="ECO:0000256" key="8">
    <source>
        <dbReference type="NCBIfam" id="TIGR00188"/>
    </source>
</evidence>
<comment type="catalytic activity">
    <reaction evidence="7">
        <text>Endonucleolytic cleavage of RNA, removing 5'-extranucleotides from tRNA precursor.</text>
        <dbReference type="EC" id="3.1.26.5"/>
    </reaction>
</comment>
<evidence type="ECO:0000256" key="3">
    <source>
        <dbReference type="ARBA" id="ARBA00022722"/>
    </source>
</evidence>
<dbReference type="InterPro" id="IPR020568">
    <property type="entry name" value="Ribosomal_Su5_D2-typ_SF"/>
</dbReference>
<dbReference type="EMBL" id="JSAM01000076">
    <property type="protein sequence ID" value="KIA77442.1"/>
    <property type="molecule type" value="Genomic_DNA"/>
</dbReference>
<keyword evidence="2 7" id="KW-0819">tRNA processing</keyword>
<evidence type="ECO:0000256" key="5">
    <source>
        <dbReference type="ARBA" id="ARBA00022801"/>
    </source>
</evidence>
<dbReference type="GO" id="GO:0004526">
    <property type="term" value="F:ribonuclease P activity"/>
    <property type="evidence" value="ECO:0007669"/>
    <property type="project" value="UniProtKB-UniRule"/>
</dbReference>
<evidence type="ECO:0000256" key="2">
    <source>
        <dbReference type="ARBA" id="ARBA00022694"/>
    </source>
</evidence>
<evidence type="ECO:0000313" key="9">
    <source>
        <dbReference type="EMBL" id="KIA77442.1"/>
    </source>
</evidence>
<dbReference type="PROSITE" id="PS00648">
    <property type="entry name" value="RIBONUCLEASE_P"/>
    <property type="match status" value="1"/>
</dbReference>
<dbReference type="AlphaFoldDB" id="A0A0C1E8B1"/>
<keyword evidence="5 7" id="KW-0378">Hydrolase</keyword>
<dbReference type="NCBIfam" id="TIGR00188">
    <property type="entry name" value="rnpA"/>
    <property type="match status" value="1"/>
</dbReference>
<reference evidence="9 10" key="1">
    <citation type="journal article" date="2014" name="Mol. Biol. Evol.">
        <title>Massive expansion of Ubiquitination-related gene families within the Chlamydiae.</title>
        <authorList>
            <person name="Domman D."/>
            <person name="Collingro A."/>
            <person name="Lagkouvardos I."/>
            <person name="Gehre L."/>
            <person name="Weinmaier T."/>
            <person name="Rattei T."/>
            <person name="Subtil A."/>
            <person name="Horn M."/>
        </authorList>
    </citation>
    <scope>NUCLEOTIDE SEQUENCE [LARGE SCALE GENOMIC DNA]</scope>
    <source>
        <strain evidence="9 10">OEW1</strain>
    </source>
</reference>
<keyword evidence="3 7" id="KW-0540">Nuclease</keyword>
<dbReference type="HAMAP" id="MF_00227">
    <property type="entry name" value="RNase_P"/>
    <property type="match status" value="1"/>
</dbReference>
<organism evidence="9 10">
    <name type="scientific">Parachlamydia acanthamoebae</name>
    <dbReference type="NCBI Taxonomy" id="83552"/>
    <lineage>
        <taxon>Bacteria</taxon>
        <taxon>Pseudomonadati</taxon>
        <taxon>Chlamydiota</taxon>
        <taxon>Chlamydiia</taxon>
        <taxon>Parachlamydiales</taxon>
        <taxon>Parachlamydiaceae</taxon>
        <taxon>Parachlamydia</taxon>
    </lineage>
</organism>
<sequence length="119" mass="13990">MISCSFPKALKIRTRKQYQRLSHKGSRCFGCYVMIEFCKRTHAQTRLGITVSKKYGKAHDRNRFKRTVREAFRTCHHLLPPHLDLNVKPRGFHKNLKTQDVQKEMLLLLQPSDNQVALL</sequence>
<dbReference type="Gene3D" id="3.30.230.10">
    <property type="match status" value="1"/>
</dbReference>
<proteinExistence type="inferred from homology"/>
<dbReference type="PATRIC" id="fig|83552.4.peg.1406"/>